<feature type="domain" description="FUZ/MON1/HPS1 second Longin" evidence="1">
    <location>
        <begin position="100"/>
        <end position="173"/>
    </location>
</feature>
<dbReference type="InterPro" id="IPR043971">
    <property type="entry name" value="FUZ/MON1/HPS1_longin_2"/>
</dbReference>
<dbReference type="GO" id="GO:1905515">
    <property type="term" value="P:non-motile cilium assembly"/>
    <property type="evidence" value="ECO:0007669"/>
    <property type="project" value="TreeGrafter"/>
</dbReference>
<dbReference type="GO" id="GO:0016192">
    <property type="term" value="P:vesicle-mediated transport"/>
    <property type="evidence" value="ECO:0007669"/>
    <property type="project" value="InterPro"/>
</dbReference>
<dbReference type="InterPro" id="IPR026069">
    <property type="entry name" value="Fuzzy"/>
</dbReference>
<reference evidence="2 3" key="1">
    <citation type="journal article" date="2024" name="Nat. Commun.">
        <title>Phylogenomics reveals the evolutionary origins of lichenization in chlorophyte algae.</title>
        <authorList>
            <person name="Puginier C."/>
            <person name="Libourel C."/>
            <person name="Otte J."/>
            <person name="Skaloud P."/>
            <person name="Haon M."/>
            <person name="Grisel S."/>
            <person name="Petersen M."/>
            <person name="Berrin J.G."/>
            <person name="Delaux P.M."/>
            <person name="Dal Grande F."/>
            <person name="Keller J."/>
        </authorList>
    </citation>
    <scope>NUCLEOTIDE SEQUENCE [LARGE SCALE GENOMIC DNA]</scope>
    <source>
        <strain evidence="2 3">SAG 2145</strain>
    </source>
</reference>
<dbReference type="PANTHER" id="PTHR13559:SF1">
    <property type="entry name" value="PROTEIN FUZZY HOMOLOG"/>
    <property type="match status" value="1"/>
</dbReference>
<evidence type="ECO:0000313" key="3">
    <source>
        <dbReference type="Proteomes" id="UP001438707"/>
    </source>
</evidence>
<keyword evidence="3" id="KW-1185">Reference proteome</keyword>
<organism evidence="2 3">
    <name type="scientific">Apatococcus lobatus</name>
    <dbReference type="NCBI Taxonomy" id="904363"/>
    <lineage>
        <taxon>Eukaryota</taxon>
        <taxon>Viridiplantae</taxon>
        <taxon>Chlorophyta</taxon>
        <taxon>core chlorophytes</taxon>
        <taxon>Trebouxiophyceae</taxon>
        <taxon>Chlorellales</taxon>
        <taxon>Chlorellaceae</taxon>
        <taxon>Apatococcus</taxon>
    </lineage>
</organism>
<evidence type="ECO:0000313" key="2">
    <source>
        <dbReference type="EMBL" id="KAK9826685.1"/>
    </source>
</evidence>
<gene>
    <name evidence="2" type="ORF">WJX74_009928</name>
</gene>
<dbReference type="PANTHER" id="PTHR13559">
    <property type="entry name" value="INTRACELLULAR TRAFFIC PROTEIN-RELATED"/>
    <property type="match status" value="1"/>
</dbReference>
<sequence length="270" mass="28295">MAMLYAVVDRDSRVLLARSSRAGAGRPAEDVALLGMFVAYSDSVGCSLDGFSAADCQIRFSRLLSTFQCPHLCMVSEADRHPLQAGLKALVKDVDSDQAALVAHGMVLSATSQWSWLDPLEAGLLTYLVPAFAPTGMSDVPIYLPISSPTTPVRLLVAELAPGVRLVMLAGKDLPLDNLPFLVSSHLQPVKDTITKVAEAAQKVAESIGQAGSQMPTLVLQHQPAAIATTFYPSANALHADKANTGQSLSAFNGIVAAAPANPPPLSPLA</sequence>
<dbReference type="Pfam" id="PF19037">
    <property type="entry name" value="Fuz_longin_2"/>
    <property type="match status" value="1"/>
</dbReference>
<evidence type="ECO:0000259" key="1">
    <source>
        <dbReference type="Pfam" id="PF19037"/>
    </source>
</evidence>
<comment type="caution">
    <text evidence="2">The sequence shown here is derived from an EMBL/GenBank/DDBJ whole genome shotgun (WGS) entry which is preliminary data.</text>
</comment>
<protein>
    <recommendedName>
        <fullName evidence="1">FUZ/MON1/HPS1 second Longin domain-containing protein</fullName>
    </recommendedName>
</protein>
<dbReference type="AlphaFoldDB" id="A0AAW1QZH4"/>
<accession>A0AAW1QZH4</accession>
<name>A0AAW1QZH4_9CHLO</name>
<proteinExistence type="predicted"/>
<dbReference type="Proteomes" id="UP001438707">
    <property type="component" value="Unassembled WGS sequence"/>
</dbReference>
<dbReference type="EMBL" id="JALJOS010000020">
    <property type="protein sequence ID" value="KAK9826685.1"/>
    <property type="molecule type" value="Genomic_DNA"/>
</dbReference>